<evidence type="ECO:0000313" key="4">
    <source>
        <dbReference type="EMBL" id="KAL3772030.1"/>
    </source>
</evidence>
<feature type="region of interest" description="Disordered" evidence="1">
    <location>
        <begin position="721"/>
        <end position="746"/>
    </location>
</feature>
<dbReference type="EMBL" id="JALLBG020000017">
    <property type="protein sequence ID" value="KAL3772030.1"/>
    <property type="molecule type" value="Genomic_DNA"/>
</dbReference>
<sequence length="803" mass="91369">MRRLPAARSIWKLIFAITALLEIQFIALCLRKVEDDKESVSDEYCRWPICTEDEFSVNYTFTDRVLGSARTISQPAFVWIGPLFCSLCIVEALVQAVEVRKAALDNRALDELEKSLLRAAQRSSARLSMFFLGSAADQNHKKSAVTTISKFLRSWLPAIATIAFWLFILPTETVDFHRHCGSSDLHDSALITQWINRMSLSLSKLSLEFHDIIESFFWSKVLPYRIHKEPQRFIQRLRVILRWIRFARFAGPLFRMVLKLQDQVRAVWQTRVQSQKSEMEKRRRIEKPSMIFTDIQNLLHLAKAQTALARVSSLNFQSSPKLNKISSSVIEVINKRRVFGKQVLDQLTKLQKDYHKFRDESLTATSDLYDRIVKISLDIHTSINSDKRNYSHRYLKSLRSLLSSRQYLISPRTRFSLAWRLTVTNCLLLEIARLCLSWHLSATFSIPLSQIVGRLFVDCKAPEQINQQLAFITDQINRFRRHIFDIIPILGRPPLDIAVCIPSGPQALLILRFGQFLEFFVDAVVFFDIFIWFLTGDIDVDTHAIIPKPFFTRCILPGTLVQVLDHPTLPDLIPGLVKNTLTTCSAIGYSRCIRLILALIPALKMLVLDPLIAYFFRHLEDDGLMHYAESVGMLTPERKSGMLYGSASFRASYSGVARSQFYHRQSTDGFDSSQVGLYFDSSPTPLRSEPLGLSAEQIPLRLLTPSFPGMMSMENSPLKGRKSVHFGLSDNESHGHSTSGVETDRKNDVGYSLSASELYVSRSTSYELLSMVSTDGSLSDELTSRQSSSLLPLSGVEKSLNLQ</sequence>
<feature type="chain" id="PRO_5044865138" description="Autophagy-related protein 9" evidence="3">
    <location>
        <begin position="30"/>
        <end position="803"/>
    </location>
</feature>
<evidence type="ECO:0000256" key="2">
    <source>
        <dbReference type="SAM" id="Phobius"/>
    </source>
</evidence>
<dbReference type="AlphaFoldDB" id="A0ABD3N7N1"/>
<feature type="signal peptide" evidence="3">
    <location>
        <begin position="1"/>
        <end position="29"/>
    </location>
</feature>
<evidence type="ECO:0000256" key="1">
    <source>
        <dbReference type="SAM" id="MobiDB-lite"/>
    </source>
</evidence>
<evidence type="ECO:0000313" key="5">
    <source>
        <dbReference type="Proteomes" id="UP001530293"/>
    </source>
</evidence>
<keyword evidence="2" id="KW-0472">Membrane</keyword>
<accession>A0ABD3N7N1</accession>
<gene>
    <name evidence="4" type="ORF">ACHAWU_008052</name>
</gene>
<evidence type="ECO:0008006" key="6">
    <source>
        <dbReference type="Google" id="ProtNLM"/>
    </source>
</evidence>
<evidence type="ECO:0000256" key="3">
    <source>
        <dbReference type="SAM" id="SignalP"/>
    </source>
</evidence>
<feature type="transmembrane region" description="Helical" evidence="2">
    <location>
        <begin position="151"/>
        <end position="169"/>
    </location>
</feature>
<keyword evidence="2" id="KW-0812">Transmembrane</keyword>
<protein>
    <recommendedName>
        <fullName evidence="6">Autophagy-related protein 9</fullName>
    </recommendedName>
</protein>
<feature type="transmembrane region" description="Helical" evidence="2">
    <location>
        <begin position="76"/>
        <end position="97"/>
    </location>
</feature>
<keyword evidence="3" id="KW-0732">Signal</keyword>
<reference evidence="4 5" key="1">
    <citation type="submission" date="2024-10" db="EMBL/GenBank/DDBJ databases">
        <title>Updated reference genomes for cyclostephanoid diatoms.</title>
        <authorList>
            <person name="Roberts W.R."/>
            <person name="Alverson A.J."/>
        </authorList>
    </citation>
    <scope>NUCLEOTIDE SEQUENCE [LARGE SCALE GENOMIC DNA]</scope>
    <source>
        <strain evidence="4 5">AJA232-27</strain>
    </source>
</reference>
<name>A0ABD3N7N1_9STRA</name>
<organism evidence="4 5">
    <name type="scientific">Discostella pseudostelligera</name>
    <dbReference type="NCBI Taxonomy" id="259834"/>
    <lineage>
        <taxon>Eukaryota</taxon>
        <taxon>Sar</taxon>
        <taxon>Stramenopiles</taxon>
        <taxon>Ochrophyta</taxon>
        <taxon>Bacillariophyta</taxon>
        <taxon>Coscinodiscophyceae</taxon>
        <taxon>Thalassiosirophycidae</taxon>
        <taxon>Stephanodiscales</taxon>
        <taxon>Stephanodiscaceae</taxon>
        <taxon>Discostella</taxon>
    </lineage>
</organism>
<keyword evidence="5" id="KW-1185">Reference proteome</keyword>
<keyword evidence="2" id="KW-1133">Transmembrane helix</keyword>
<dbReference type="Proteomes" id="UP001530293">
    <property type="component" value="Unassembled WGS sequence"/>
</dbReference>
<proteinExistence type="predicted"/>
<comment type="caution">
    <text evidence="4">The sequence shown here is derived from an EMBL/GenBank/DDBJ whole genome shotgun (WGS) entry which is preliminary data.</text>
</comment>